<dbReference type="InterPro" id="IPR034016">
    <property type="entry name" value="M1_APN-typ"/>
</dbReference>
<accession>T0Y2B0</accession>
<evidence type="ECO:0000256" key="4">
    <source>
        <dbReference type="ARBA" id="ARBA00022670"/>
    </source>
</evidence>
<dbReference type="PANTHER" id="PTHR11533">
    <property type="entry name" value="PROTEASE M1 ZINC METALLOPROTEASE"/>
    <property type="match status" value="1"/>
</dbReference>
<evidence type="ECO:0000313" key="11">
    <source>
        <dbReference type="EMBL" id="EQD27143.1"/>
    </source>
</evidence>
<dbReference type="InterPro" id="IPR050344">
    <property type="entry name" value="Peptidase_M1_aminopeptidases"/>
</dbReference>
<dbReference type="GO" id="GO:0070006">
    <property type="term" value="F:metalloaminopeptidase activity"/>
    <property type="evidence" value="ECO:0007669"/>
    <property type="project" value="TreeGrafter"/>
</dbReference>
<comment type="cofactor">
    <cofactor evidence="1">
        <name>Zn(2+)</name>
        <dbReference type="ChEBI" id="CHEBI:29105"/>
    </cofactor>
</comment>
<dbReference type="Gene3D" id="2.60.40.1730">
    <property type="entry name" value="tricorn interacting facor f3 domain"/>
    <property type="match status" value="1"/>
</dbReference>
<dbReference type="AlphaFoldDB" id="T0Y2B0"/>
<keyword evidence="3 11" id="KW-0031">Aminopeptidase</keyword>
<keyword evidence="7" id="KW-0862">Zinc</keyword>
<dbReference type="InterPro" id="IPR045357">
    <property type="entry name" value="Aminopeptidase_N-like_N"/>
</dbReference>
<keyword evidence="6 11" id="KW-0378">Hydrolase</keyword>
<keyword evidence="5" id="KW-0479">Metal-binding</keyword>
<dbReference type="EMBL" id="AUZZ01011163">
    <property type="protein sequence ID" value="EQD27143.1"/>
    <property type="molecule type" value="Genomic_DNA"/>
</dbReference>
<gene>
    <name evidence="11" type="ORF">B2A_15340</name>
</gene>
<evidence type="ECO:0000256" key="1">
    <source>
        <dbReference type="ARBA" id="ARBA00001947"/>
    </source>
</evidence>
<evidence type="ECO:0000256" key="5">
    <source>
        <dbReference type="ARBA" id="ARBA00022723"/>
    </source>
</evidence>
<dbReference type="EC" id="3.-.-.-" evidence="11"/>
<dbReference type="GO" id="GO:0042277">
    <property type="term" value="F:peptide binding"/>
    <property type="evidence" value="ECO:0007669"/>
    <property type="project" value="TreeGrafter"/>
</dbReference>
<proteinExistence type="inferred from homology"/>
<protein>
    <submittedName>
        <fullName evidence="11">Peptidase M1 membrane alanine aminopeptidase</fullName>
        <ecNumber evidence="11">3.-.-.-</ecNumber>
    </submittedName>
</protein>
<dbReference type="GO" id="GO:0006508">
    <property type="term" value="P:proteolysis"/>
    <property type="evidence" value="ECO:0007669"/>
    <property type="project" value="UniProtKB-KW"/>
</dbReference>
<dbReference type="SUPFAM" id="SSF63737">
    <property type="entry name" value="Leukotriene A4 hydrolase N-terminal domain"/>
    <property type="match status" value="1"/>
</dbReference>
<dbReference type="Pfam" id="PF17900">
    <property type="entry name" value="Peptidase_M1_N"/>
    <property type="match status" value="1"/>
</dbReference>
<dbReference type="GO" id="GO:0005615">
    <property type="term" value="C:extracellular space"/>
    <property type="evidence" value="ECO:0007669"/>
    <property type="project" value="TreeGrafter"/>
</dbReference>
<reference evidence="11" key="1">
    <citation type="submission" date="2013-08" db="EMBL/GenBank/DDBJ databases">
        <authorList>
            <person name="Mendez C."/>
            <person name="Richter M."/>
            <person name="Ferrer M."/>
            <person name="Sanchez J."/>
        </authorList>
    </citation>
    <scope>NUCLEOTIDE SEQUENCE</scope>
</reference>
<dbReference type="GO" id="GO:0008270">
    <property type="term" value="F:zinc ion binding"/>
    <property type="evidence" value="ECO:0007669"/>
    <property type="project" value="InterPro"/>
</dbReference>
<dbReference type="GO" id="GO:0016020">
    <property type="term" value="C:membrane"/>
    <property type="evidence" value="ECO:0007669"/>
    <property type="project" value="TreeGrafter"/>
</dbReference>
<evidence type="ECO:0000259" key="10">
    <source>
        <dbReference type="Pfam" id="PF17900"/>
    </source>
</evidence>
<keyword evidence="4" id="KW-0645">Protease</keyword>
<evidence type="ECO:0000256" key="6">
    <source>
        <dbReference type="ARBA" id="ARBA00022801"/>
    </source>
</evidence>
<dbReference type="InterPro" id="IPR001930">
    <property type="entry name" value="Peptidase_M1"/>
</dbReference>
<sequence length="246" mass="28040">LYRSRFGDTHILTTQCEPTGARQIFPCLDRPDVKAKFRFSATAEAAPEVVFNTPVESTETEGSRRRWKFAVTPPMATYLFYLGVGPFERLNAPTGKVSMSILAPAGRSGEGQRALEVARAGLEELERYYRIPYPLPKLDLIAVPEFPFGAMENWGAITFRDMQLLIAPSTPAGEMRYTVATIVHEIAHQWFGNLVTPSWWTDIWLNESFATFVEHKVVERRYPELKSVEDFLSIWTRWGFMLDSLP</sequence>
<evidence type="ECO:0000256" key="8">
    <source>
        <dbReference type="ARBA" id="ARBA00023049"/>
    </source>
</evidence>
<dbReference type="InterPro" id="IPR014782">
    <property type="entry name" value="Peptidase_M1_dom"/>
</dbReference>
<evidence type="ECO:0000256" key="3">
    <source>
        <dbReference type="ARBA" id="ARBA00022438"/>
    </source>
</evidence>
<organism evidence="11">
    <name type="scientific">mine drainage metagenome</name>
    <dbReference type="NCBI Taxonomy" id="410659"/>
    <lineage>
        <taxon>unclassified sequences</taxon>
        <taxon>metagenomes</taxon>
        <taxon>ecological metagenomes</taxon>
    </lineage>
</organism>
<name>T0Y2B0_9ZZZZ</name>
<dbReference type="Pfam" id="PF01433">
    <property type="entry name" value="Peptidase_M1"/>
    <property type="match status" value="1"/>
</dbReference>
<dbReference type="CDD" id="cd09601">
    <property type="entry name" value="M1_APN-Q_like"/>
    <property type="match status" value="1"/>
</dbReference>
<feature type="domain" description="Peptidase M1 membrane alanine aminopeptidase" evidence="9">
    <location>
        <begin position="114"/>
        <end position="233"/>
    </location>
</feature>
<dbReference type="SUPFAM" id="SSF55486">
    <property type="entry name" value="Metalloproteases ('zincins'), catalytic domain"/>
    <property type="match status" value="1"/>
</dbReference>
<comment type="similarity">
    <text evidence="2">Belongs to the peptidase M1 family.</text>
</comment>
<evidence type="ECO:0000256" key="7">
    <source>
        <dbReference type="ARBA" id="ARBA00022833"/>
    </source>
</evidence>
<evidence type="ECO:0000256" key="2">
    <source>
        <dbReference type="ARBA" id="ARBA00010136"/>
    </source>
</evidence>
<reference evidence="11" key="2">
    <citation type="journal article" date="2014" name="ISME J.">
        <title>Microbial stratification in low pH oxic and suboxic macroscopic growths along an acid mine drainage.</title>
        <authorList>
            <person name="Mendez-Garcia C."/>
            <person name="Mesa V."/>
            <person name="Sprenger R.R."/>
            <person name="Richter M."/>
            <person name="Diez M.S."/>
            <person name="Solano J."/>
            <person name="Bargiela R."/>
            <person name="Golyshina O.V."/>
            <person name="Manteca A."/>
            <person name="Ramos J.L."/>
            <person name="Gallego J.R."/>
            <person name="Llorente I."/>
            <person name="Martins Dos Santos V.A."/>
            <person name="Jensen O.N."/>
            <person name="Pelaez A.I."/>
            <person name="Sanchez J."/>
            <person name="Ferrer M."/>
        </authorList>
    </citation>
    <scope>NUCLEOTIDE SEQUENCE</scope>
</reference>
<dbReference type="Gene3D" id="1.10.390.10">
    <property type="entry name" value="Neutral Protease Domain 2"/>
    <property type="match status" value="1"/>
</dbReference>
<evidence type="ECO:0000259" key="9">
    <source>
        <dbReference type="Pfam" id="PF01433"/>
    </source>
</evidence>
<keyword evidence="8" id="KW-0482">Metalloprotease</keyword>
<dbReference type="PRINTS" id="PR00756">
    <property type="entry name" value="ALADIPTASE"/>
</dbReference>
<feature type="domain" description="Aminopeptidase N-like N-terminal" evidence="10">
    <location>
        <begin position="8"/>
        <end position="79"/>
    </location>
</feature>
<dbReference type="GO" id="GO:0005737">
    <property type="term" value="C:cytoplasm"/>
    <property type="evidence" value="ECO:0007669"/>
    <property type="project" value="TreeGrafter"/>
</dbReference>
<comment type="caution">
    <text evidence="11">The sequence shown here is derived from an EMBL/GenBank/DDBJ whole genome shotgun (WGS) entry which is preliminary data.</text>
</comment>
<feature type="non-terminal residue" evidence="11">
    <location>
        <position position="246"/>
    </location>
</feature>
<dbReference type="InterPro" id="IPR042097">
    <property type="entry name" value="Aminopeptidase_N-like_N_sf"/>
</dbReference>
<feature type="non-terminal residue" evidence="11">
    <location>
        <position position="1"/>
    </location>
</feature>
<dbReference type="InterPro" id="IPR027268">
    <property type="entry name" value="Peptidase_M4/M1_CTD_sf"/>
</dbReference>
<dbReference type="PANTHER" id="PTHR11533:SF174">
    <property type="entry name" value="PUROMYCIN-SENSITIVE AMINOPEPTIDASE-RELATED"/>
    <property type="match status" value="1"/>
</dbReference>
<dbReference type="GO" id="GO:0043171">
    <property type="term" value="P:peptide catabolic process"/>
    <property type="evidence" value="ECO:0007669"/>
    <property type="project" value="TreeGrafter"/>
</dbReference>